<dbReference type="Proteomes" id="UP000250266">
    <property type="component" value="Unassembled WGS sequence"/>
</dbReference>
<protein>
    <submittedName>
        <fullName evidence="3">Uncharacterized protein</fullName>
    </submittedName>
</protein>
<reference evidence="3 4" key="1">
    <citation type="journal article" date="2016" name="Nat. Commun.">
        <title>Ectomycorrhizal ecology is imprinted in the genome of the dominant symbiotic fungus Cenococcum geophilum.</title>
        <authorList>
            <consortium name="DOE Joint Genome Institute"/>
            <person name="Peter M."/>
            <person name="Kohler A."/>
            <person name="Ohm R.A."/>
            <person name="Kuo A."/>
            <person name="Krutzmann J."/>
            <person name="Morin E."/>
            <person name="Arend M."/>
            <person name="Barry K.W."/>
            <person name="Binder M."/>
            <person name="Choi C."/>
            <person name="Clum A."/>
            <person name="Copeland A."/>
            <person name="Grisel N."/>
            <person name="Haridas S."/>
            <person name="Kipfer T."/>
            <person name="LaButti K."/>
            <person name="Lindquist E."/>
            <person name="Lipzen A."/>
            <person name="Maire R."/>
            <person name="Meier B."/>
            <person name="Mihaltcheva S."/>
            <person name="Molinier V."/>
            <person name="Murat C."/>
            <person name="Poggeler S."/>
            <person name="Quandt C.A."/>
            <person name="Sperisen C."/>
            <person name="Tritt A."/>
            <person name="Tisserant E."/>
            <person name="Crous P.W."/>
            <person name="Henrissat B."/>
            <person name="Nehls U."/>
            <person name="Egli S."/>
            <person name="Spatafora J.W."/>
            <person name="Grigoriev I.V."/>
            <person name="Martin F.M."/>
        </authorList>
    </citation>
    <scope>NUCLEOTIDE SEQUENCE [LARGE SCALE GENOMIC DNA]</scope>
    <source>
        <strain evidence="3 4">CBS 459.81</strain>
    </source>
</reference>
<dbReference type="AlphaFoldDB" id="A0A8E2E0W5"/>
<accession>A0A8E2E0W5</accession>
<evidence type="ECO:0000313" key="3">
    <source>
        <dbReference type="EMBL" id="OCK75133.1"/>
    </source>
</evidence>
<keyword evidence="2" id="KW-1133">Transmembrane helix</keyword>
<feature type="compositionally biased region" description="Polar residues" evidence="1">
    <location>
        <begin position="42"/>
        <end position="58"/>
    </location>
</feature>
<keyword evidence="2" id="KW-0812">Transmembrane</keyword>
<name>A0A8E2E0W5_9PEZI</name>
<organism evidence="3 4">
    <name type="scientific">Lepidopterella palustris CBS 459.81</name>
    <dbReference type="NCBI Taxonomy" id="1314670"/>
    <lineage>
        <taxon>Eukaryota</taxon>
        <taxon>Fungi</taxon>
        <taxon>Dikarya</taxon>
        <taxon>Ascomycota</taxon>
        <taxon>Pezizomycotina</taxon>
        <taxon>Dothideomycetes</taxon>
        <taxon>Pleosporomycetidae</taxon>
        <taxon>Mytilinidiales</taxon>
        <taxon>Argynnaceae</taxon>
        <taxon>Lepidopterella</taxon>
    </lineage>
</organism>
<feature type="region of interest" description="Disordered" evidence="1">
    <location>
        <begin position="1"/>
        <end position="137"/>
    </location>
</feature>
<keyword evidence="4" id="KW-1185">Reference proteome</keyword>
<keyword evidence="2" id="KW-0472">Membrane</keyword>
<evidence type="ECO:0000256" key="2">
    <source>
        <dbReference type="SAM" id="Phobius"/>
    </source>
</evidence>
<gene>
    <name evidence="3" type="ORF">K432DRAFT_386380</name>
</gene>
<proteinExistence type="predicted"/>
<feature type="compositionally biased region" description="Acidic residues" evidence="1">
    <location>
        <begin position="117"/>
        <end position="128"/>
    </location>
</feature>
<feature type="compositionally biased region" description="Polar residues" evidence="1">
    <location>
        <begin position="76"/>
        <end position="110"/>
    </location>
</feature>
<evidence type="ECO:0000256" key="1">
    <source>
        <dbReference type="SAM" id="MobiDB-lite"/>
    </source>
</evidence>
<sequence length="540" mass="60284">MHSSRWSGEDSEPESEGPWAPPAWQKSHTGWYRKSTLGDSAMRSSPSLSRGASPQYDFQSERDLTPSHIPLPESPMRQSPRTSPEPTSEQDQRFSTPEGQQHSRQHTPGTTMGGEKEVEEQDMADEEVPASAHGEPPANLDGFVRFAVRAEGLFRTAPIEESISSFANSIKVFTKSRLNIIGGIFFLFIAWTLFQPWDAGLMPDLANAASMARQFEPLLYASENVIPRSRELAEASIAIQDLAESLRASNMSGSTSIIEQLEGQAESVRKLSEMLTSFFTNVDGDIDGILITMEWTKREIEAIQPTSMSSLAIAAGNAHSALCRVGVLERNGEPTAVGRVVTKIVGQTPQQHALSTVQRTFNYLVTTVEESVTSELHKAASLFTLFETVNRQFQTLHRSVAREEDSLSTQKDEFLASLWHKSLPNRMKLKKYEKNVKLLKSVRASTLENLKDLKEHYRVINSVREQLDGARRKLVSPLIKSAQSNSFGLDHQLADLSGTYSYLKELRDTQKRNVLQKLWADPKKRVTITSGRGDEEADDY</sequence>
<evidence type="ECO:0000313" key="4">
    <source>
        <dbReference type="Proteomes" id="UP000250266"/>
    </source>
</evidence>
<dbReference type="EMBL" id="KV745359">
    <property type="protein sequence ID" value="OCK75133.1"/>
    <property type="molecule type" value="Genomic_DNA"/>
</dbReference>
<dbReference type="OrthoDB" id="4202871at2759"/>
<feature type="transmembrane region" description="Helical" evidence="2">
    <location>
        <begin position="178"/>
        <end position="197"/>
    </location>
</feature>